<name>A0A4R6BM65_9STAP</name>
<gene>
    <name evidence="1" type="ORF">ERX37_02135</name>
</gene>
<reference evidence="1 2" key="1">
    <citation type="submission" date="2019-01" db="EMBL/GenBank/DDBJ databases">
        <title>Draft genome sequences of the type strains of six Macrococcus species.</title>
        <authorList>
            <person name="Mazhar S."/>
            <person name="Altermann E."/>
            <person name="Hill C."/>
            <person name="Mcauliffe O."/>
        </authorList>
    </citation>
    <scope>NUCLEOTIDE SEQUENCE [LARGE SCALE GENOMIC DNA]</scope>
    <source>
        <strain evidence="1 2">CCM4809</strain>
    </source>
</reference>
<protein>
    <submittedName>
        <fullName evidence="1">DUF910 family protein</fullName>
    </submittedName>
</protein>
<dbReference type="InterPro" id="IPR009256">
    <property type="entry name" value="YqgQ-like"/>
</dbReference>
<dbReference type="SUPFAM" id="SSF158379">
    <property type="entry name" value="YqgQ-like"/>
    <property type="match status" value="1"/>
</dbReference>
<dbReference type="EMBL" id="SCWE01000001">
    <property type="protein sequence ID" value="TDM02909.1"/>
    <property type="molecule type" value="Genomic_DNA"/>
</dbReference>
<evidence type="ECO:0000313" key="2">
    <source>
        <dbReference type="Proteomes" id="UP000295328"/>
    </source>
</evidence>
<sequence>MVIDMQTFYDVQQLLKKFGLIIYFKDELNTIEMMNQELKDLHRSGLISNEEFMQARLILNQRKMGKL</sequence>
<dbReference type="InterPro" id="IPR023164">
    <property type="entry name" value="YqgQ-like_sf"/>
</dbReference>
<dbReference type="AlphaFoldDB" id="A0A4R6BM65"/>
<dbReference type="Gene3D" id="1.10.287.760">
    <property type="entry name" value="YqgQ-like"/>
    <property type="match status" value="1"/>
</dbReference>
<keyword evidence="2" id="KW-1185">Reference proteome</keyword>
<dbReference type="OrthoDB" id="2361671at2"/>
<comment type="caution">
    <text evidence="1">The sequence shown here is derived from an EMBL/GenBank/DDBJ whole genome shotgun (WGS) entry which is preliminary data.</text>
</comment>
<accession>A0A4R6BM65</accession>
<proteinExistence type="predicted"/>
<dbReference type="Pfam" id="PF06014">
    <property type="entry name" value="YqgQ-like"/>
    <property type="match status" value="1"/>
</dbReference>
<evidence type="ECO:0000313" key="1">
    <source>
        <dbReference type="EMBL" id="TDM02909.1"/>
    </source>
</evidence>
<dbReference type="Proteomes" id="UP000295328">
    <property type="component" value="Unassembled WGS sequence"/>
</dbReference>
<organism evidence="1 2">
    <name type="scientific">Macrococcus hajekii</name>
    <dbReference type="NCBI Taxonomy" id="198482"/>
    <lineage>
        <taxon>Bacteria</taxon>
        <taxon>Bacillati</taxon>
        <taxon>Bacillota</taxon>
        <taxon>Bacilli</taxon>
        <taxon>Bacillales</taxon>
        <taxon>Staphylococcaceae</taxon>
        <taxon>Macrococcus</taxon>
    </lineage>
</organism>